<keyword evidence="10" id="KW-1185">Reference proteome</keyword>
<comment type="caution">
    <text evidence="9">The sequence shown here is derived from an EMBL/GenBank/DDBJ whole genome shotgun (WGS) entry which is preliminary data.</text>
</comment>
<evidence type="ECO:0000256" key="4">
    <source>
        <dbReference type="ARBA" id="ARBA00022832"/>
    </source>
</evidence>
<organism evidence="9 10">
    <name type="scientific">Pseudonocardia xinjiangensis</name>
    <dbReference type="NCBI Taxonomy" id="75289"/>
    <lineage>
        <taxon>Bacteria</taxon>
        <taxon>Bacillati</taxon>
        <taxon>Actinomycetota</taxon>
        <taxon>Actinomycetes</taxon>
        <taxon>Pseudonocardiales</taxon>
        <taxon>Pseudonocardiaceae</taxon>
        <taxon>Pseudonocardia</taxon>
    </lineage>
</organism>
<evidence type="ECO:0000256" key="2">
    <source>
        <dbReference type="ARBA" id="ARBA00009233"/>
    </source>
</evidence>
<name>A0ABX1RPR0_9PSEU</name>
<evidence type="ECO:0000313" key="10">
    <source>
        <dbReference type="Proteomes" id="UP001296706"/>
    </source>
</evidence>
<comment type="catalytic activity">
    <reaction evidence="8">
        <text>a 2,3-saturated acyl-[ACP] + NAD(+) = a (2E)-enoyl-[ACP] + NADH + H(+)</text>
        <dbReference type="Rhea" id="RHEA:10240"/>
        <dbReference type="Rhea" id="RHEA-COMP:9925"/>
        <dbReference type="Rhea" id="RHEA-COMP:9926"/>
        <dbReference type="ChEBI" id="CHEBI:15378"/>
        <dbReference type="ChEBI" id="CHEBI:57540"/>
        <dbReference type="ChEBI" id="CHEBI:57945"/>
        <dbReference type="ChEBI" id="CHEBI:78784"/>
        <dbReference type="ChEBI" id="CHEBI:78785"/>
        <dbReference type="EC" id="1.3.1.9"/>
    </reaction>
</comment>
<evidence type="ECO:0000256" key="5">
    <source>
        <dbReference type="ARBA" id="ARBA00023002"/>
    </source>
</evidence>
<accession>A0ABX1RPR0</accession>
<evidence type="ECO:0000256" key="1">
    <source>
        <dbReference type="ARBA" id="ARBA00005189"/>
    </source>
</evidence>
<keyword evidence="8" id="KW-0520">NAD</keyword>
<dbReference type="Gene3D" id="3.40.50.720">
    <property type="entry name" value="NAD(P)-binding Rossmann-like Domain"/>
    <property type="match status" value="1"/>
</dbReference>
<dbReference type="RefSeq" id="WP_169400367.1">
    <property type="nucleotide sequence ID" value="NZ_BAAAJH010000020.1"/>
</dbReference>
<dbReference type="NCBIfam" id="NF005908">
    <property type="entry name" value="PRK07889.1"/>
    <property type="match status" value="1"/>
</dbReference>
<dbReference type="GO" id="GO:0004318">
    <property type="term" value="F:enoyl-[acyl-carrier-protein] reductase (NADH) activity"/>
    <property type="evidence" value="ECO:0007669"/>
    <property type="project" value="UniProtKB-EC"/>
</dbReference>
<dbReference type="EMBL" id="JAAXKY010000226">
    <property type="protein sequence ID" value="NMH82362.1"/>
    <property type="molecule type" value="Genomic_DNA"/>
</dbReference>
<evidence type="ECO:0000256" key="6">
    <source>
        <dbReference type="ARBA" id="ARBA00023098"/>
    </source>
</evidence>
<reference evidence="9 10" key="1">
    <citation type="submission" date="2020-04" db="EMBL/GenBank/DDBJ databases">
        <authorList>
            <person name="Klaysubun C."/>
            <person name="Duangmal K."/>
            <person name="Lipun K."/>
        </authorList>
    </citation>
    <scope>NUCLEOTIDE SEQUENCE [LARGE SCALE GENOMIC DNA]</scope>
    <source>
        <strain evidence="9 10">JCM 11839</strain>
    </source>
</reference>
<keyword evidence="4" id="KW-0276">Fatty acid metabolism</keyword>
<evidence type="ECO:0000313" key="9">
    <source>
        <dbReference type="EMBL" id="NMH82362.1"/>
    </source>
</evidence>
<keyword evidence="6" id="KW-0443">Lipid metabolism</keyword>
<dbReference type="InterPro" id="IPR014358">
    <property type="entry name" value="Enoyl-ACP_Rdtase_NADH"/>
</dbReference>
<dbReference type="PANTHER" id="PTHR43159">
    <property type="entry name" value="ENOYL-[ACYL-CARRIER-PROTEIN] REDUCTASE"/>
    <property type="match status" value="1"/>
</dbReference>
<dbReference type="SUPFAM" id="SSF51735">
    <property type="entry name" value="NAD(P)-binding Rossmann-fold domains"/>
    <property type="match status" value="1"/>
</dbReference>
<gene>
    <name evidence="9" type="primary">fabI</name>
    <name evidence="9" type="ORF">HF577_35405</name>
</gene>
<dbReference type="PIRSF" id="PIRSF000094">
    <property type="entry name" value="Enoyl-ACP_rdct"/>
    <property type="match status" value="1"/>
</dbReference>
<keyword evidence="7 8" id="KW-0275">Fatty acid biosynthesis</keyword>
<comment type="similarity">
    <text evidence="2 8">Belongs to the short-chain dehydrogenases/reductases (SDR) family. FabI subfamily.</text>
</comment>
<dbReference type="Proteomes" id="UP001296706">
    <property type="component" value="Unassembled WGS sequence"/>
</dbReference>
<keyword evidence="5 8" id="KW-0560">Oxidoreductase</keyword>
<proteinExistence type="inferred from homology"/>
<comment type="pathway">
    <text evidence="1">Lipid metabolism.</text>
</comment>
<dbReference type="InterPro" id="IPR036291">
    <property type="entry name" value="NAD(P)-bd_dom_sf"/>
</dbReference>
<dbReference type="Pfam" id="PF13561">
    <property type="entry name" value="adh_short_C2"/>
    <property type="match status" value="1"/>
</dbReference>
<dbReference type="PANTHER" id="PTHR43159:SF2">
    <property type="entry name" value="ENOYL-[ACYL-CARRIER-PROTEIN] REDUCTASE [NADH], CHLOROPLASTIC"/>
    <property type="match status" value="1"/>
</dbReference>
<evidence type="ECO:0000256" key="3">
    <source>
        <dbReference type="ARBA" id="ARBA00022516"/>
    </source>
</evidence>
<dbReference type="InterPro" id="IPR002347">
    <property type="entry name" value="SDR_fam"/>
</dbReference>
<keyword evidence="3 8" id="KW-0444">Lipid biosynthesis</keyword>
<dbReference type="EC" id="1.3.1.9" evidence="8"/>
<evidence type="ECO:0000256" key="8">
    <source>
        <dbReference type="PIRNR" id="PIRNR000094"/>
    </source>
</evidence>
<sequence length="262" mass="27799">MGLLDGKRLLVTGVITDASLAFHAAKIAQEQGADVVLTGFGRMRLVERIAQRLPKPAAVVELDVSDQSQLDSLVERVSPHLTATGQDEPKLDGVLHSIGFAPASCLGENAFLNAPWEDVATTLQVSAYSFKSLSTAVLPLLGPGSSIVGMDFDNRQAWPAYDWMGVAKSTLESVTRYLARDLGPKGIRVNLVAAGPVRTMAAKSIPGFAAFEDAWDGRAPLGWDVNDPVPVAKTVCALFSDWLPVTTGSMVWADGGFHAIGV</sequence>
<evidence type="ECO:0000256" key="7">
    <source>
        <dbReference type="ARBA" id="ARBA00023160"/>
    </source>
</evidence>
<protein>
    <recommendedName>
        <fullName evidence="8">Enoyl-[acyl-carrier-protein] reductase [NADH]</fullName>
        <ecNumber evidence="8">1.3.1.9</ecNumber>
    </recommendedName>
</protein>